<evidence type="ECO:0000256" key="2">
    <source>
        <dbReference type="ARBA" id="ARBA00022692"/>
    </source>
</evidence>
<dbReference type="GO" id="GO:0016020">
    <property type="term" value="C:membrane"/>
    <property type="evidence" value="ECO:0007669"/>
    <property type="project" value="UniProtKB-SubCell"/>
</dbReference>
<dbReference type="RefSeq" id="XP_056475071.1">
    <property type="nucleotide sequence ID" value="XM_056618912.1"/>
</dbReference>
<evidence type="ECO:0000259" key="7">
    <source>
        <dbReference type="Pfam" id="PF01284"/>
    </source>
</evidence>
<comment type="caution">
    <text evidence="8">The sequence shown here is derived from an EMBL/GenBank/DDBJ whole genome shotgun (WGS) entry which is preliminary data.</text>
</comment>
<feature type="transmembrane region" description="Helical" evidence="6">
    <location>
        <begin position="201"/>
        <end position="221"/>
    </location>
</feature>
<dbReference type="Proteomes" id="UP001149074">
    <property type="component" value="Unassembled WGS sequence"/>
</dbReference>
<evidence type="ECO:0000256" key="4">
    <source>
        <dbReference type="ARBA" id="ARBA00023136"/>
    </source>
</evidence>
<dbReference type="PANTHER" id="PTHR42083">
    <property type="entry name" value="MARVEL DOMAIN-CONTAINING PROTEIN"/>
    <property type="match status" value="1"/>
</dbReference>
<keyword evidence="3 6" id="KW-1133">Transmembrane helix</keyword>
<keyword evidence="9" id="KW-1185">Reference proteome</keyword>
<name>A0A9W9FFV3_9EURO</name>
<feature type="transmembrane region" description="Helical" evidence="6">
    <location>
        <begin position="69"/>
        <end position="90"/>
    </location>
</feature>
<evidence type="ECO:0000313" key="9">
    <source>
        <dbReference type="Proteomes" id="UP001149074"/>
    </source>
</evidence>
<evidence type="ECO:0000256" key="5">
    <source>
        <dbReference type="SAM" id="MobiDB-lite"/>
    </source>
</evidence>
<feature type="domain" description="MARVEL" evidence="7">
    <location>
        <begin position="75"/>
        <end position="174"/>
    </location>
</feature>
<feature type="region of interest" description="Disordered" evidence="5">
    <location>
        <begin position="17"/>
        <end position="44"/>
    </location>
</feature>
<reference evidence="8" key="1">
    <citation type="submission" date="2022-11" db="EMBL/GenBank/DDBJ databases">
        <authorList>
            <person name="Petersen C."/>
        </authorList>
    </citation>
    <scope>NUCLEOTIDE SEQUENCE</scope>
    <source>
        <strain evidence="8">IBT 30761</strain>
    </source>
</reference>
<evidence type="ECO:0000256" key="6">
    <source>
        <dbReference type="SAM" id="Phobius"/>
    </source>
</evidence>
<dbReference type="PANTHER" id="PTHR42083:SF1">
    <property type="entry name" value="MARVEL DOMAIN-CONTAINING PROTEIN"/>
    <property type="match status" value="1"/>
</dbReference>
<organism evidence="8 9">
    <name type="scientific">Penicillium argentinense</name>
    <dbReference type="NCBI Taxonomy" id="1131581"/>
    <lineage>
        <taxon>Eukaryota</taxon>
        <taxon>Fungi</taxon>
        <taxon>Dikarya</taxon>
        <taxon>Ascomycota</taxon>
        <taxon>Pezizomycotina</taxon>
        <taxon>Eurotiomycetes</taxon>
        <taxon>Eurotiomycetidae</taxon>
        <taxon>Eurotiales</taxon>
        <taxon>Aspergillaceae</taxon>
        <taxon>Penicillium</taxon>
    </lineage>
</organism>
<keyword evidence="2 6" id="KW-0812">Transmembrane</keyword>
<evidence type="ECO:0000256" key="1">
    <source>
        <dbReference type="ARBA" id="ARBA00004141"/>
    </source>
</evidence>
<dbReference type="AlphaFoldDB" id="A0A9W9FFV3"/>
<comment type="subcellular location">
    <subcellularLocation>
        <location evidence="1">Membrane</location>
        <topology evidence="1">Multi-pass membrane protein</topology>
    </subcellularLocation>
</comment>
<dbReference type="OrthoDB" id="5363290at2759"/>
<evidence type="ECO:0000313" key="8">
    <source>
        <dbReference type="EMBL" id="KAJ5099417.1"/>
    </source>
</evidence>
<proteinExistence type="predicted"/>
<gene>
    <name evidence="8" type="ORF">N7532_006418</name>
</gene>
<evidence type="ECO:0000256" key="3">
    <source>
        <dbReference type="ARBA" id="ARBA00022989"/>
    </source>
</evidence>
<protein>
    <recommendedName>
        <fullName evidence="7">MARVEL domain-containing protein</fullName>
    </recommendedName>
</protein>
<feature type="transmembrane region" description="Helical" evidence="6">
    <location>
        <begin position="110"/>
        <end position="130"/>
    </location>
</feature>
<dbReference type="InterPro" id="IPR008253">
    <property type="entry name" value="Marvel"/>
</dbReference>
<reference evidence="8" key="2">
    <citation type="journal article" date="2023" name="IMA Fungus">
        <title>Comparative genomic study of the Penicillium genus elucidates a diverse pangenome and 15 lateral gene transfer events.</title>
        <authorList>
            <person name="Petersen C."/>
            <person name="Sorensen T."/>
            <person name="Nielsen M.R."/>
            <person name="Sondergaard T.E."/>
            <person name="Sorensen J.L."/>
            <person name="Fitzpatrick D.A."/>
            <person name="Frisvad J.C."/>
            <person name="Nielsen K.L."/>
        </authorList>
    </citation>
    <scope>NUCLEOTIDE SEQUENCE</scope>
    <source>
        <strain evidence="8">IBT 30761</strain>
    </source>
</reference>
<keyword evidence="4 6" id="KW-0472">Membrane</keyword>
<dbReference type="EMBL" id="JAPQKI010000005">
    <property type="protein sequence ID" value="KAJ5099417.1"/>
    <property type="molecule type" value="Genomic_DNA"/>
</dbReference>
<feature type="transmembrane region" description="Helical" evidence="6">
    <location>
        <begin position="151"/>
        <end position="173"/>
    </location>
</feature>
<accession>A0A9W9FFV3</accession>
<dbReference type="Pfam" id="PF01284">
    <property type="entry name" value="MARVEL"/>
    <property type="match status" value="1"/>
</dbReference>
<sequence>MAFLLAGKAAQFGWGQYKKRKERKAAQEHPWSPPQDAPYQMSGYPQGMAPGTETTFPSHKEEQSKGSKLMGMLISATRFFQFAFGLAVIGLYGQDVRHDHQDKHTWHAKWVFALITAFVATVTSAVYLAVQLLRRGNSNVGSNPALHLPRFVWEFVLCVLWLTLFGIFGKMYIGVYPSDKKDDEKNAGLGDASKINRMRHAVWVDLINLIMWATTSSFVLLRWLKGRRASGGSVRDVEKEEGQAF</sequence>
<dbReference type="GeneID" id="81357891"/>